<comment type="caution">
    <text evidence="1">The sequence shown here is derived from an EMBL/GenBank/DDBJ whole genome shotgun (WGS) entry which is preliminary data.</text>
</comment>
<keyword evidence="2" id="KW-1185">Reference proteome</keyword>
<proteinExistence type="predicted"/>
<protein>
    <submittedName>
        <fullName evidence="1">Uncharacterized protein</fullName>
    </submittedName>
</protein>
<dbReference type="Proteomes" id="UP001230649">
    <property type="component" value="Unassembled WGS sequence"/>
</dbReference>
<accession>A0ACC2VA95</accession>
<evidence type="ECO:0000313" key="1">
    <source>
        <dbReference type="EMBL" id="KAJ9095492.1"/>
    </source>
</evidence>
<gene>
    <name evidence="1" type="ORF">QFC20_006635</name>
</gene>
<evidence type="ECO:0000313" key="2">
    <source>
        <dbReference type="Proteomes" id="UP001230649"/>
    </source>
</evidence>
<reference evidence="1" key="1">
    <citation type="submission" date="2023-04" db="EMBL/GenBank/DDBJ databases">
        <title>Draft Genome sequencing of Naganishia species isolated from polar environments using Oxford Nanopore Technology.</title>
        <authorList>
            <person name="Leo P."/>
            <person name="Venkateswaran K."/>
        </authorList>
    </citation>
    <scope>NUCLEOTIDE SEQUENCE</scope>
    <source>
        <strain evidence="1">MNA-CCFEE 5262</strain>
    </source>
</reference>
<organism evidence="1 2">
    <name type="scientific">Naganishia adeliensis</name>
    <dbReference type="NCBI Taxonomy" id="92952"/>
    <lineage>
        <taxon>Eukaryota</taxon>
        <taxon>Fungi</taxon>
        <taxon>Dikarya</taxon>
        <taxon>Basidiomycota</taxon>
        <taxon>Agaricomycotina</taxon>
        <taxon>Tremellomycetes</taxon>
        <taxon>Filobasidiales</taxon>
        <taxon>Filobasidiaceae</taxon>
        <taxon>Naganishia</taxon>
    </lineage>
</organism>
<sequence>MAPSKPVGSSGTKSSHHNSTKSSTTAQRTTISENMDSSRPVHGTDNMSPAPEPATAAMIDVSSWAQRGLVLENKDLRRTLEMTKSAHTAQLAQIAKRHKTEKEELEVKLEAETYRLAAQQRTLDELTTRLEGVEEDNGKLTGSVEAMDKHLIAKTEENSRLQREIKDSKSKLKSADEELDNIKAKQEELLARESRVAAVLNDQHHKIMNLSQAYHEQESGKLQLQAMLETAEKEVTRLRSRLSGILNTLVKVVHDNGDDLESDAELTGGDSVGMKEVMSGAEISKKPEGRKRTRASDQHASDVPPFLPPRPLVNPPSDLSVSVAQVDQGSPIPMTPKHALTLTTTPTANSSSAGTSPCLDASVDNRRSGVRAKRRRIVSDPEFGESKRQSQQIQVKQEPLQSDVTMADMTTSNAVRGEDGTLDIEESVTVTEVEVSIPATMHPGMDTLREDGEDSPERAAVESAIGVQDEESTSQLMGEETESGTIKKIRTYGKKRKAKEAIETLHVDPEVPASEAQGKNSVAERTTASTAATPPADLSRTTPQTSTYATRAKLAKSLKTVAGNEHPSVNSGSPFLKKRQHDKHSHAQSDDRMSPRAIKVKEEVLDSTYDGRPRITGRDDEEDPLCI</sequence>
<name>A0ACC2VA95_9TREE</name>
<dbReference type="EMBL" id="JASBWS010000123">
    <property type="protein sequence ID" value="KAJ9095492.1"/>
    <property type="molecule type" value="Genomic_DNA"/>
</dbReference>